<gene>
    <name evidence="2" type="ORF">PoB_000939500</name>
</gene>
<keyword evidence="3" id="KW-1185">Reference proteome</keyword>
<name>A0AAV3YJI3_9GAST</name>
<feature type="compositionally biased region" description="Basic and acidic residues" evidence="1">
    <location>
        <begin position="63"/>
        <end position="75"/>
    </location>
</feature>
<sequence>MKNVDEKFRNQLPNDTWLNWYTFWLSSERKRIRFSVWIGELYPLLRVHPIPTGVAQPQGVEESNAKHPHNAEYTE</sequence>
<dbReference type="EMBL" id="BLXT01001042">
    <property type="protein sequence ID" value="GFN82889.1"/>
    <property type="molecule type" value="Genomic_DNA"/>
</dbReference>
<evidence type="ECO:0000256" key="1">
    <source>
        <dbReference type="SAM" id="MobiDB-lite"/>
    </source>
</evidence>
<evidence type="ECO:0000313" key="3">
    <source>
        <dbReference type="Proteomes" id="UP000735302"/>
    </source>
</evidence>
<evidence type="ECO:0000313" key="2">
    <source>
        <dbReference type="EMBL" id="GFN82889.1"/>
    </source>
</evidence>
<accession>A0AAV3YJI3</accession>
<proteinExistence type="predicted"/>
<dbReference type="Proteomes" id="UP000735302">
    <property type="component" value="Unassembled WGS sequence"/>
</dbReference>
<reference evidence="2 3" key="1">
    <citation type="journal article" date="2021" name="Elife">
        <title>Chloroplast acquisition without the gene transfer in kleptoplastic sea slugs, Plakobranchus ocellatus.</title>
        <authorList>
            <person name="Maeda T."/>
            <person name="Takahashi S."/>
            <person name="Yoshida T."/>
            <person name="Shimamura S."/>
            <person name="Takaki Y."/>
            <person name="Nagai Y."/>
            <person name="Toyoda A."/>
            <person name="Suzuki Y."/>
            <person name="Arimoto A."/>
            <person name="Ishii H."/>
            <person name="Satoh N."/>
            <person name="Nishiyama T."/>
            <person name="Hasebe M."/>
            <person name="Maruyama T."/>
            <person name="Minagawa J."/>
            <person name="Obokata J."/>
            <person name="Shigenobu S."/>
        </authorList>
    </citation>
    <scope>NUCLEOTIDE SEQUENCE [LARGE SCALE GENOMIC DNA]</scope>
</reference>
<feature type="region of interest" description="Disordered" evidence="1">
    <location>
        <begin position="55"/>
        <end position="75"/>
    </location>
</feature>
<dbReference type="AlphaFoldDB" id="A0AAV3YJI3"/>
<protein>
    <submittedName>
        <fullName evidence="2">Uncharacterized protein</fullName>
    </submittedName>
</protein>
<comment type="caution">
    <text evidence="2">The sequence shown here is derived from an EMBL/GenBank/DDBJ whole genome shotgun (WGS) entry which is preliminary data.</text>
</comment>
<organism evidence="2 3">
    <name type="scientific">Plakobranchus ocellatus</name>
    <dbReference type="NCBI Taxonomy" id="259542"/>
    <lineage>
        <taxon>Eukaryota</taxon>
        <taxon>Metazoa</taxon>
        <taxon>Spiralia</taxon>
        <taxon>Lophotrochozoa</taxon>
        <taxon>Mollusca</taxon>
        <taxon>Gastropoda</taxon>
        <taxon>Heterobranchia</taxon>
        <taxon>Euthyneura</taxon>
        <taxon>Panpulmonata</taxon>
        <taxon>Sacoglossa</taxon>
        <taxon>Placobranchoidea</taxon>
        <taxon>Plakobranchidae</taxon>
        <taxon>Plakobranchus</taxon>
    </lineage>
</organism>